<feature type="transmembrane region" description="Helical" evidence="9">
    <location>
        <begin position="66"/>
        <end position="85"/>
    </location>
</feature>
<dbReference type="SUPFAM" id="SSF55785">
    <property type="entry name" value="PYP-like sensor domain (PAS domain)"/>
    <property type="match status" value="1"/>
</dbReference>
<dbReference type="InterPro" id="IPR005467">
    <property type="entry name" value="His_kinase_dom"/>
</dbReference>
<evidence type="ECO:0000256" key="4">
    <source>
        <dbReference type="ARBA" id="ARBA00022679"/>
    </source>
</evidence>
<evidence type="ECO:0000256" key="8">
    <source>
        <dbReference type="ARBA" id="ARBA00023012"/>
    </source>
</evidence>
<evidence type="ECO:0000256" key="1">
    <source>
        <dbReference type="ARBA" id="ARBA00000085"/>
    </source>
</evidence>
<feature type="domain" description="PAS" evidence="11">
    <location>
        <begin position="342"/>
        <end position="394"/>
    </location>
</feature>
<comment type="catalytic activity">
    <reaction evidence="1">
        <text>ATP + protein L-histidine = ADP + protein N-phospho-L-histidine.</text>
        <dbReference type="EC" id="2.7.13.3"/>
    </reaction>
</comment>
<dbReference type="InterPro" id="IPR035965">
    <property type="entry name" value="PAS-like_dom_sf"/>
</dbReference>
<dbReference type="Proteomes" id="UP000547209">
    <property type="component" value="Unassembled WGS sequence"/>
</dbReference>
<dbReference type="Pfam" id="PF02518">
    <property type="entry name" value="HATPase_c"/>
    <property type="match status" value="1"/>
</dbReference>
<evidence type="ECO:0000259" key="11">
    <source>
        <dbReference type="PROSITE" id="PS50112"/>
    </source>
</evidence>
<feature type="transmembrane region" description="Helical" evidence="9">
    <location>
        <begin position="7"/>
        <end position="27"/>
    </location>
</feature>
<keyword evidence="9" id="KW-1133">Transmembrane helix</keyword>
<dbReference type="CDD" id="cd00075">
    <property type="entry name" value="HATPase"/>
    <property type="match status" value="1"/>
</dbReference>
<feature type="transmembrane region" description="Helical" evidence="9">
    <location>
        <begin position="229"/>
        <end position="251"/>
    </location>
</feature>
<dbReference type="PROSITE" id="PS50109">
    <property type="entry name" value="HIS_KIN"/>
    <property type="match status" value="1"/>
</dbReference>
<evidence type="ECO:0000256" key="2">
    <source>
        <dbReference type="ARBA" id="ARBA00012438"/>
    </source>
</evidence>
<dbReference type="PRINTS" id="PR00344">
    <property type="entry name" value="BCTRLSENSOR"/>
</dbReference>
<dbReference type="EC" id="2.7.13.3" evidence="2"/>
<dbReference type="EMBL" id="JACJVP010000041">
    <property type="protein sequence ID" value="MBB6673616.1"/>
    <property type="molecule type" value="Genomic_DNA"/>
</dbReference>
<dbReference type="Pfam" id="PF00512">
    <property type="entry name" value="HisKA"/>
    <property type="match status" value="1"/>
</dbReference>
<dbReference type="InterPro" id="IPR003594">
    <property type="entry name" value="HATPase_dom"/>
</dbReference>
<evidence type="ECO:0000256" key="9">
    <source>
        <dbReference type="SAM" id="Phobius"/>
    </source>
</evidence>
<keyword evidence="5" id="KW-0547">Nucleotide-binding</keyword>
<dbReference type="PANTHER" id="PTHR43065">
    <property type="entry name" value="SENSOR HISTIDINE KINASE"/>
    <property type="match status" value="1"/>
</dbReference>
<keyword evidence="3" id="KW-0597">Phosphoprotein</keyword>
<keyword evidence="9" id="KW-0472">Membrane</keyword>
<feature type="transmembrane region" description="Helical" evidence="9">
    <location>
        <begin position="271"/>
        <end position="290"/>
    </location>
</feature>
<evidence type="ECO:0000256" key="3">
    <source>
        <dbReference type="ARBA" id="ARBA00022553"/>
    </source>
</evidence>
<keyword evidence="9" id="KW-0812">Transmembrane</keyword>
<dbReference type="Gene3D" id="1.10.287.130">
    <property type="match status" value="1"/>
</dbReference>
<dbReference type="Gene3D" id="3.30.450.20">
    <property type="entry name" value="PAS domain"/>
    <property type="match status" value="1"/>
</dbReference>
<evidence type="ECO:0000256" key="5">
    <source>
        <dbReference type="ARBA" id="ARBA00022741"/>
    </source>
</evidence>
<dbReference type="PANTHER" id="PTHR43065:SF10">
    <property type="entry name" value="PEROXIDE STRESS-ACTIVATED HISTIDINE KINASE MAK3"/>
    <property type="match status" value="1"/>
</dbReference>
<organism evidence="12 13">
    <name type="scientific">Cohnella nanjingensis</name>
    <dbReference type="NCBI Taxonomy" id="1387779"/>
    <lineage>
        <taxon>Bacteria</taxon>
        <taxon>Bacillati</taxon>
        <taxon>Bacillota</taxon>
        <taxon>Bacilli</taxon>
        <taxon>Bacillales</taxon>
        <taxon>Paenibacillaceae</taxon>
        <taxon>Cohnella</taxon>
    </lineage>
</organism>
<feature type="transmembrane region" description="Helical" evidence="9">
    <location>
        <begin position="162"/>
        <end position="188"/>
    </location>
</feature>
<evidence type="ECO:0000259" key="10">
    <source>
        <dbReference type="PROSITE" id="PS50109"/>
    </source>
</evidence>
<keyword evidence="8" id="KW-0902">Two-component regulatory system</keyword>
<keyword evidence="7" id="KW-0067">ATP-binding</keyword>
<evidence type="ECO:0000256" key="7">
    <source>
        <dbReference type="ARBA" id="ARBA00022840"/>
    </source>
</evidence>
<dbReference type="AlphaFoldDB" id="A0A7X0VH79"/>
<feature type="transmembrane region" description="Helical" evidence="9">
    <location>
        <begin position="39"/>
        <end position="57"/>
    </location>
</feature>
<protein>
    <recommendedName>
        <fullName evidence="2">histidine kinase</fullName>
        <ecNumber evidence="2">2.7.13.3</ecNumber>
    </recommendedName>
</protein>
<name>A0A7X0VH79_9BACL</name>
<dbReference type="GO" id="GO:0005524">
    <property type="term" value="F:ATP binding"/>
    <property type="evidence" value="ECO:0007669"/>
    <property type="project" value="UniProtKB-KW"/>
</dbReference>
<dbReference type="InterPro" id="IPR036890">
    <property type="entry name" value="HATPase_C_sf"/>
</dbReference>
<dbReference type="GO" id="GO:0000155">
    <property type="term" value="F:phosphorelay sensor kinase activity"/>
    <property type="evidence" value="ECO:0007669"/>
    <property type="project" value="InterPro"/>
</dbReference>
<dbReference type="Gene3D" id="3.30.565.10">
    <property type="entry name" value="Histidine kinase-like ATPase, C-terminal domain"/>
    <property type="match status" value="1"/>
</dbReference>
<evidence type="ECO:0000313" key="12">
    <source>
        <dbReference type="EMBL" id="MBB6673616.1"/>
    </source>
</evidence>
<keyword evidence="13" id="KW-1185">Reference proteome</keyword>
<proteinExistence type="predicted"/>
<dbReference type="InterPro" id="IPR003661">
    <property type="entry name" value="HisK_dim/P_dom"/>
</dbReference>
<evidence type="ECO:0000256" key="6">
    <source>
        <dbReference type="ARBA" id="ARBA00022777"/>
    </source>
</evidence>
<dbReference type="SMART" id="SM00388">
    <property type="entry name" value="HisKA"/>
    <property type="match status" value="1"/>
</dbReference>
<sequence length="673" mass="75638">MLGKRRVAGLIGLLIGGAYFVWVMVYRDNSSMTVRLGESLIHEAAAVFTVLLTIGAYRRTGRERHWLFYACGAACYLLAQSFRIAELLRDGSLSQTFGAPQALWMIQYIFYLLAILHQYNRAKQAPSLRFLLDVLVFTVISFALNWLVAIQPLLGEKSDLPILSIVYELYCCSLNAVIFVGLLILCLYERTALPLRVMAVLIVGFLIRSIGNSAAILVEQGGEWIHWSWVPSASWLTGMLLLGFSGLLDGYRAGIRTLNASNNRNWLLRRYIPLGVGTVMLLVVLASVLPTFMACLSIIAVALLLIRLFLAIYEYESMNKALSKSNRNYRSWTENSLVGVFIEQNGALVYTNRQIERIFGFEEREMRGRSVAGLIAPGDAVKFREQMKLRLLQGSTVRFDVAAIRKDRTPLYLEMQLTTTYYEGREAISGIVLDITERKLSEQWLIRSEKLSVIGQLAAGVAHEIRNPLTALKGFTQLLHRNADSNSRYYEIMMGELERINYIVGEFMVLSKPHHRQELKAENLHDILIGIVPILESQAILHNVVLRIEPPSEACLVRCDMNQIKQVLINLMKNAIEAMPTGGTIDIRYERDRIKGEVAVWIEDDGPGIPAELLERLGEPFFTTKEKGAGLGLMVCYKIVETHEGRLSIRNRPPSGAAVTLTLPLWERGGIVA</sequence>
<dbReference type="SUPFAM" id="SSF55874">
    <property type="entry name" value="ATPase domain of HSP90 chaperone/DNA topoisomerase II/histidine kinase"/>
    <property type="match status" value="1"/>
</dbReference>
<dbReference type="InterPro" id="IPR036097">
    <property type="entry name" value="HisK_dim/P_sf"/>
</dbReference>
<reference evidence="12 13" key="1">
    <citation type="submission" date="2020-08" db="EMBL/GenBank/DDBJ databases">
        <title>Cohnella phylogeny.</title>
        <authorList>
            <person name="Dunlap C."/>
        </authorList>
    </citation>
    <scope>NUCLEOTIDE SEQUENCE [LARGE SCALE GENOMIC DNA]</scope>
    <source>
        <strain evidence="12 13">DSM 28246</strain>
    </source>
</reference>
<dbReference type="SUPFAM" id="SSF47384">
    <property type="entry name" value="Homodimeric domain of signal transducing histidine kinase"/>
    <property type="match status" value="1"/>
</dbReference>
<dbReference type="Pfam" id="PF13426">
    <property type="entry name" value="PAS_9"/>
    <property type="match status" value="1"/>
</dbReference>
<feature type="transmembrane region" description="Helical" evidence="9">
    <location>
        <begin position="97"/>
        <end position="116"/>
    </location>
</feature>
<dbReference type="NCBIfam" id="TIGR00229">
    <property type="entry name" value="sensory_box"/>
    <property type="match status" value="1"/>
</dbReference>
<dbReference type="CDD" id="cd00130">
    <property type="entry name" value="PAS"/>
    <property type="match status" value="1"/>
</dbReference>
<comment type="caution">
    <text evidence="12">The sequence shown here is derived from an EMBL/GenBank/DDBJ whole genome shotgun (WGS) entry which is preliminary data.</text>
</comment>
<feature type="transmembrane region" description="Helical" evidence="9">
    <location>
        <begin position="195"/>
        <end position="217"/>
    </location>
</feature>
<dbReference type="SMART" id="SM00387">
    <property type="entry name" value="HATPase_c"/>
    <property type="match status" value="1"/>
</dbReference>
<dbReference type="InterPro" id="IPR000014">
    <property type="entry name" value="PAS"/>
</dbReference>
<dbReference type="InterPro" id="IPR004358">
    <property type="entry name" value="Sig_transdc_His_kin-like_C"/>
</dbReference>
<dbReference type="PROSITE" id="PS50112">
    <property type="entry name" value="PAS"/>
    <property type="match status" value="1"/>
</dbReference>
<evidence type="ECO:0000313" key="13">
    <source>
        <dbReference type="Proteomes" id="UP000547209"/>
    </source>
</evidence>
<dbReference type="CDD" id="cd00082">
    <property type="entry name" value="HisKA"/>
    <property type="match status" value="1"/>
</dbReference>
<feature type="transmembrane region" description="Helical" evidence="9">
    <location>
        <begin position="128"/>
        <end position="150"/>
    </location>
</feature>
<feature type="domain" description="Histidine kinase" evidence="10">
    <location>
        <begin position="460"/>
        <end position="667"/>
    </location>
</feature>
<accession>A0A7X0VH79</accession>
<dbReference type="SMART" id="SM00091">
    <property type="entry name" value="PAS"/>
    <property type="match status" value="1"/>
</dbReference>
<dbReference type="RefSeq" id="WP_185671485.1">
    <property type="nucleotide sequence ID" value="NZ_JACJVP010000041.1"/>
</dbReference>
<keyword evidence="6" id="KW-0418">Kinase</keyword>
<gene>
    <name evidence="12" type="ORF">H7C19_23325</name>
</gene>
<keyword evidence="4" id="KW-0808">Transferase</keyword>